<reference evidence="1 2" key="1">
    <citation type="submission" date="2019-03" db="EMBL/GenBank/DDBJ databases">
        <title>Genomic Encyclopedia of Type Strains, Phase IV (KMG-IV): sequencing the most valuable type-strain genomes for metagenomic binning, comparative biology and taxonomic classification.</title>
        <authorList>
            <person name="Goeker M."/>
        </authorList>
    </citation>
    <scope>NUCLEOTIDE SEQUENCE [LARGE SCALE GENOMIC DNA]</scope>
    <source>
        <strain evidence="1 2">DSM 25059</strain>
    </source>
</reference>
<accession>A0A4R6FXN1</accession>
<dbReference type="EMBL" id="SNWD01000002">
    <property type="protein sequence ID" value="TDN85834.1"/>
    <property type="molecule type" value="Genomic_DNA"/>
</dbReference>
<dbReference type="OrthoDB" id="8114910at2"/>
<dbReference type="Proteomes" id="UP000295493">
    <property type="component" value="Unassembled WGS sequence"/>
</dbReference>
<evidence type="ECO:0000313" key="2">
    <source>
        <dbReference type="Proteomes" id="UP000295493"/>
    </source>
</evidence>
<dbReference type="AlphaFoldDB" id="A0A4R6FXN1"/>
<dbReference type="RefSeq" id="WP_133494703.1">
    <property type="nucleotide sequence ID" value="NZ_BMLU01000002.1"/>
</dbReference>
<comment type="caution">
    <text evidence="1">The sequence shown here is derived from an EMBL/GenBank/DDBJ whole genome shotgun (WGS) entry which is preliminary data.</text>
</comment>
<evidence type="ECO:0000313" key="1">
    <source>
        <dbReference type="EMBL" id="TDN85834.1"/>
    </source>
</evidence>
<protein>
    <submittedName>
        <fullName evidence="1">Uncharacterized protein</fullName>
    </submittedName>
</protein>
<gene>
    <name evidence="1" type="ORF">EV664_102545</name>
</gene>
<sequence>MYAHYKPLRNFLRGFNLWSGLGATYFYTRHLQFDQPLPEQLKNNALRLGQSNLKAGLHGHLVELLAREVILNGQARGGKPLNTADAAFKAMGMIHRLDDKSWGLHGSRSDDIILQLSRIAFQQFPWQSPRTNGVLARYHMLYAHPLVAPLVEAEFGMSTGELFQLILLFAEEMLRRPTLAFEFLPAAEESIHAPVLALTDRISRSSDDLRTATVERQSYGVNWAYSFNPLRAFPLVHAGNPRSLMCPAPPILLQRLTDGLYFDLIRADRRFGSAIGKAFEHYVGKVAERIGRDVFDLREETCWGKPERRSVDWIVGDKSASLFVECKLGRLDIASQTEISPDPPFVAAIGRLAGNVGQLYATLNEALAGGYPHWKPDGRPVHPIVVTFHEWFCFGPFFYKHLDKLVDTEFEKRGLDRALLERHPYCVCSIAELEGLLTASRGATIDIVVSEKMSAAHRQSLMRGFLADCYPGSLSNAMGTFEDGMDLVIEGPSRLTRR</sequence>
<proteinExistence type="predicted"/>
<name>A0A4R6FXN1_9SPHN</name>
<organism evidence="1 2">
    <name type="scientific">Stakelama pacifica</name>
    <dbReference type="NCBI Taxonomy" id="517720"/>
    <lineage>
        <taxon>Bacteria</taxon>
        <taxon>Pseudomonadati</taxon>
        <taxon>Pseudomonadota</taxon>
        <taxon>Alphaproteobacteria</taxon>
        <taxon>Sphingomonadales</taxon>
        <taxon>Sphingomonadaceae</taxon>
        <taxon>Stakelama</taxon>
    </lineage>
</organism>
<keyword evidence="2" id="KW-1185">Reference proteome</keyword>